<protein>
    <submittedName>
        <fullName evidence="2">Uncharacterized protein</fullName>
    </submittedName>
</protein>
<dbReference type="AlphaFoldDB" id="A0A1I5B841"/>
<dbReference type="RefSeq" id="WP_092910577.1">
    <property type="nucleotide sequence ID" value="NZ_FOUZ01000023.1"/>
</dbReference>
<evidence type="ECO:0000256" key="1">
    <source>
        <dbReference type="SAM" id="Phobius"/>
    </source>
</evidence>
<feature type="transmembrane region" description="Helical" evidence="1">
    <location>
        <begin position="98"/>
        <end position="116"/>
    </location>
</feature>
<accession>A0A1I5B841</accession>
<keyword evidence="3" id="KW-1185">Reference proteome</keyword>
<keyword evidence="1" id="KW-0812">Transmembrane</keyword>
<evidence type="ECO:0000313" key="3">
    <source>
        <dbReference type="Proteomes" id="UP000199149"/>
    </source>
</evidence>
<organism evidence="2 3">
    <name type="scientific">Algoriella xinjiangensis</name>
    <dbReference type="NCBI Taxonomy" id="684065"/>
    <lineage>
        <taxon>Bacteria</taxon>
        <taxon>Pseudomonadati</taxon>
        <taxon>Bacteroidota</taxon>
        <taxon>Flavobacteriia</taxon>
        <taxon>Flavobacteriales</taxon>
        <taxon>Weeksellaceae</taxon>
        <taxon>Algoriella</taxon>
    </lineage>
</organism>
<name>A0A1I5B841_9FLAO</name>
<dbReference type="Proteomes" id="UP000199149">
    <property type="component" value="Unassembled WGS sequence"/>
</dbReference>
<proteinExistence type="predicted"/>
<reference evidence="3" key="1">
    <citation type="submission" date="2016-10" db="EMBL/GenBank/DDBJ databases">
        <authorList>
            <person name="Varghese N."/>
            <person name="Submissions S."/>
        </authorList>
    </citation>
    <scope>NUCLEOTIDE SEQUENCE [LARGE SCALE GENOMIC DNA]</scope>
    <source>
        <strain evidence="3">XJ109</strain>
    </source>
</reference>
<keyword evidence="1" id="KW-1133">Transmembrane helix</keyword>
<evidence type="ECO:0000313" key="2">
    <source>
        <dbReference type="EMBL" id="SFN70873.1"/>
    </source>
</evidence>
<sequence>MSENNRPKSPSEILEGLSNEANRMALLAKEIDEKIYAFYSVQKQFIENGNTITAEQNRILNELKSYKSPNISLDPYAKKQMEELKEYDKKIRKKDRTIPYLILIIFLLLATFIYFFNQDLKTKKEVKENLMSEIYSKGDTIVNKNDFDLANKNSKLMNEWIDKNPKDSEKFILFFKKKTTK</sequence>
<dbReference type="EMBL" id="FOUZ01000023">
    <property type="protein sequence ID" value="SFN70873.1"/>
    <property type="molecule type" value="Genomic_DNA"/>
</dbReference>
<dbReference type="STRING" id="684065.SAMN05421738_1239"/>
<dbReference type="OrthoDB" id="1151400at2"/>
<gene>
    <name evidence="2" type="ORF">SAMN05421738_1239</name>
</gene>
<keyword evidence="1" id="KW-0472">Membrane</keyword>